<comment type="similarity">
    <text evidence="2">Belongs to the class-I pyridoxal-phosphate-dependent aminotransferase family.</text>
</comment>
<dbReference type="Gene3D" id="3.90.1150.10">
    <property type="entry name" value="Aspartate Aminotransferase, domain 1"/>
    <property type="match status" value="1"/>
</dbReference>
<comment type="cofactor">
    <cofactor evidence="1">
        <name>pyridoxal 5'-phosphate</name>
        <dbReference type="ChEBI" id="CHEBI:597326"/>
    </cofactor>
</comment>
<feature type="domain" description="Aminotransferase class I/classII large" evidence="6">
    <location>
        <begin position="83"/>
        <end position="422"/>
    </location>
</feature>
<dbReference type="GO" id="GO:0030170">
    <property type="term" value="F:pyridoxal phosphate binding"/>
    <property type="evidence" value="ECO:0007669"/>
    <property type="project" value="InterPro"/>
</dbReference>
<reference evidence="7" key="1">
    <citation type="submission" date="2020-07" db="EMBL/GenBank/DDBJ databases">
        <title>Huge and variable diversity of episymbiotic CPR bacteria and DPANN archaea in groundwater ecosystems.</title>
        <authorList>
            <person name="He C.Y."/>
            <person name="Keren R."/>
            <person name="Whittaker M."/>
            <person name="Farag I.F."/>
            <person name="Doudna J."/>
            <person name="Cate J.H.D."/>
            <person name="Banfield J.F."/>
        </authorList>
    </citation>
    <scope>NUCLEOTIDE SEQUENCE</scope>
    <source>
        <strain evidence="7">NC_groundwater_672_Ag_B-0.1um_62_36</strain>
    </source>
</reference>
<dbReference type="Proteomes" id="UP000769766">
    <property type="component" value="Unassembled WGS sequence"/>
</dbReference>
<gene>
    <name evidence="7" type="ORF">HYY20_11750</name>
</gene>
<dbReference type="InterPro" id="IPR015421">
    <property type="entry name" value="PyrdxlP-dep_Trfase_major"/>
</dbReference>
<dbReference type="PANTHER" id="PTHR43807:SF20">
    <property type="entry name" value="FI04487P"/>
    <property type="match status" value="1"/>
</dbReference>
<keyword evidence="5" id="KW-0663">Pyridoxal phosphate</keyword>
<keyword evidence="3 7" id="KW-0032">Aminotransferase</keyword>
<dbReference type="FunFam" id="3.40.640.10:FF:000033">
    <property type="entry name" value="Aspartate aminotransferase"/>
    <property type="match status" value="1"/>
</dbReference>
<sequence length="430" mass="48514">MIKESIIRLMTRLANEHRAINLAQGFTDEPAIYEMVWGGIAASLGGTPDNTNALEEITLEEIQRRADSDPERFLKMRLKEVLRLLPDKRDLFNQYSYPFGMAELRAAVADYTERFQGFRPDPDTEVTIVAGATEGVFTSLRTVCNPGDEVIVIQPFHEMYPSQAAVLSLNTQYVTLKENSQEATWDLDIEELERAMGPRTRALVLNTPHNPTGKVFTQDEMGLIAYLCKKHNVVVITDEIYEHIVYGGRKHCSIATLEGMRERTFVVNAISKTGNATGWRVGWIISPRQYLSFLRSIHDTLVIQAPTPLQKGAERLLRLEDAFFQGFLGKYEAKYQLLLRALQDVGFLLTPPAGAYYLFADYTHVPALRGMSPMDAAIYLIKEIGVASVPGDNFYTVGNYGDTYLRFAFCRSMQTLEEGAKRMEKLKQIG</sequence>
<evidence type="ECO:0000256" key="3">
    <source>
        <dbReference type="ARBA" id="ARBA00022576"/>
    </source>
</evidence>
<comment type="caution">
    <text evidence="7">The sequence shown here is derived from an EMBL/GenBank/DDBJ whole genome shotgun (WGS) entry which is preliminary data.</text>
</comment>
<evidence type="ECO:0000313" key="8">
    <source>
        <dbReference type="Proteomes" id="UP000769766"/>
    </source>
</evidence>
<evidence type="ECO:0000256" key="2">
    <source>
        <dbReference type="ARBA" id="ARBA00007441"/>
    </source>
</evidence>
<dbReference type="GO" id="GO:0005737">
    <property type="term" value="C:cytoplasm"/>
    <property type="evidence" value="ECO:0007669"/>
    <property type="project" value="TreeGrafter"/>
</dbReference>
<evidence type="ECO:0000259" key="6">
    <source>
        <dbReference type="Pfam" id="PF00155"/>
    </source>
</evidence>
<name>A0A932FW85_UNCTE</name>
<dbReference type="InterPro" id="IPR015422">
    <property type="entry name" value="PyrdxlP-dep_Trfase_small"/>
</dbReference>
<dbReference type="PANTHER" id="PTHR43807">
    <property type="entry name" value="FI04487P"/>
    <property type="match status" value="1"/>
</dbReference>
<accession>A0A932FW85</accession>
<dbReference type="EMBL" id="JACPRF010000360">
    <property type="protein sequence ID" value="MBI2877545.1"/>
    <property type="molecule type" value="Genomic_DNA"/>
</dbReference>
<evidence type="ECO:0000313" key="7">
    <source>
        <dbReference type="EMBL" id="MBI2877545.1"/>
    </source>
</evidence>
<dbReference type="CDD" id="cd00609">
    <property type="entry name" value="AAT_like"/>
    <property type="match status" value="1"/>
</dbReference>
<dbReference type="Pfam" id="PF00155">
    <property type="entry name" value="Aminotran_1_2"/>
    <property type="match status" value="1"/>
</dbReference>
<dbReference type="InterPro" id="IPR051326">
    <property type="entry name" value="Kynurenine-oxoglutarate_AT"/>
</dbReference>
<protein>
    <submittedName>
        <fullName evidence="7">Aminotransferase class I/II-fold pyridoxal phosphate-dependent enzyme</fullName>
    </submittedName>
</protein>
<evidence type="ECO:0000256" key="5">
    <source>
        <dbReference type="ARBA" id="ARBA00022898"/>
    </source>
</evidence>
<dbReference type="Gene3D" id="3.40.640.10">
    <property type="entry name" value="Type I PLP-dependent aspartate aminotransferase-like (Major domain)"/>
    <property type="match status" value="1"/>
</dbReference>
<keyword evidence="4" id="KW-0808">Transferase</keyword>
<dbReference type="InterPro" id="IPR004839">
    <property type="entry name" value="Aminotransferase_I/II_large"/>
</dbReference>
<dbReference type="SUPFAM" id="SSF53383">
    <property type="entry name" value="PLP-dependent transferases"/>
    <property type="match status" value="1"/>
</dbReference>
<evidence type="ECO:0000256" key="4">
    <source>
        <dbReference type="ARBA" id="ARBA00022679"/>
    </source>
</evidence>
<evidence type="ECO:0000256" key="1">
    <source>
        <dbReference type="ARBA" id="ARBA00001933"/>
    </source>
</evidence>
<proteinExistence type="inferred from homology"/>
<dbReference type="GO" id="GO:0016212">
    <property type="term" value="F:kynurenine-oxoglutarate transaminase activity"/>
    <property type="evidence" value="ECO:0007669"/>
    <property type="project" value="TreeGrafter"/>
</dbReference>
<dbReference type="InterPro" id="IPR015424">
    <property type="entry name" value="PyrdxlP-dep_Trfase"/>
</dbReference>
<organism evidence="7 8">
    <name type="scientific">Tectimicrobiota bacterium</name>
    <dbReference type="NCBI Taxonomy" id="2528274"/>
    <lineage>
        <taxon>Bacteria</taxon>
        <taxon>Pseudomonadati</taxon>
        <taxon>Nitrospinota/Tectimicrobiota group</taxon>
        <taxon>Candidatus Tectimicrobiota</taxon>
    </lineage>
</organism>
<dbReference type="AlphaFoldDB" id="A0A932FW85"/>